<evidence type="ECO:0000313" key="2">
    <source>
        <dbReference type="Proteomes" id="UP000221980"/>
    </source>
</evidence>
<evidence type="ECO:0000313" key="1">
    <source>
        <dbReference type="EMBL" id="PHM47513.1"/>
    </source>
</evidence>
<gene>
    <name evidence="1" type="ORF">Xmir_03065</name>
</gene>
<dbReference type="Proteomes" id="UP000221980">
    <property type="component" value="Unassembled WGS sequence"/>
</dbReference>
<organism evidence="1 2">
    <name type="scientific">Xenorhabdus miraniensis</name>
    <dbReference type="NCBI Taxonomy" id="351674"/>
    <lineage>
        <taxon>Bacteria</taxon>
        <taxon>Pseudomonadati</taxon>
        <taxon>Pseudomonadota</taxon>
        <taxon>Gammaproteobacteria</taxon>
        <taxon>Enterobacterales</taxon>
        <taxon>Morganellaceae</taxon>
        <taxon>Xenorhabdus</taxon>
    </lineage>
</organism>
<proteinExistence type="predicted"/>
<name>A0A2D0JMI2_9GAMM</name>
<dbReference type="AlphaFoldDB" id="A0A2D0JMI2"/>
<accession>A0A2D0JMI2</accession>
<comment type="caution">
    <text evidence="1">The sequence shown here is derived from an EMBL/GenBank/DDBJ whole genome shotgun (WGS) entry which is preliminary data.</text>
</comment>
<protein>
    <submittedName>
        <fullName evidence="1">Uncharacterized protein</fullName>
    </submittedName>
</protein>
<sequence length="54" mass="6459">MKRCLVTIYFYKYIDLSKNELTNKKSINKHSCDVIFNLVEIEKNDVKTNIIITY</sequence>
<keyword evidence="2" id="KW-1185">Reference proteome</keyword>
<dbReference type="EMBL" id="NITZ01000017">
    <property type="protein sequence ID" value="PHM47513.1"/>
    <property type="molecule type" value="Genomic_DNA"/>
</dbReference>
<reference evidence="1 2" key="1">
    <citation type="journal article" date="2017" name="Nat. Microbiol.">
        <title>Natural product diversity associated with the nematode symbionts Photorhabdus and Xenorhabdus.</title>
        <authorList>
            <person name="Tobias N.J."/>
            <person name="Wolff H."/>
            <person name="Djahanschiri B."/>
            <person name="Grundmann F."/>
            <person name="Kronenwerth M."/>
            <person name="Shi Y.M."/>
            <person name="Simonyi S."/>
            <person name="Grun P."/>
            <person name="Shapiro-Ilan D."/>
            <person name="Pidot S.J."/>
            <person name="Stinear T.P."/>
            <person name="Ebersberger I."/>
            <person name="Bode H.B."/>
        </authorList>
    </citation>
    <scope>NUCLEOTIDE SEQUENCE [LARGE SCALE GENOMIC DNA]</scope>
    <source>
        <strain evidence="1 2">DSM 17902</strain>
    </source>
</reference>